<evidence type="ECO:0000313" key="1">
    <source>
        <dbReference type="EMBL" id="BAX79893.1"/>
    </source>
</evidence>
<organism evidence="1 2">
    <name type="scientific">Labilibaculum antarcticum</name>
    <dbReference type="NCBI Taxonomy" id="1717717"/>
    <lineage>
        <taxon>Bacteria</taxon>
        <taxon>Pseudomonadati</taxon>
        <taxon>Bacteroidota</taxon>
        <taxon>Bacteroidia</taxon>
        <taxon>Marinilabiliales</taxon>
        <taxon>Marinifilaceae</taxon>
        <taxon>Labilibaculum</taxon>
    </lineage>
</organism>
<proteinExistence type="predicted"/>
<evidence type="ECO:0000313" key="2">
    <source>
        <dbReference type="Proteomes" id="UP000218267"/>
    </source>
</evidence>
<dbReference type="AlphaFoldDB" id="A0A1Y1CII3"/>
<name>A0A1Y1CII3_9BACT</name>
<dbReference type="KEGG" id="mbas:ALGA_1517"/>
<reference evidence="2" key="2">
    <citation type="journal article" date="2020" name="Antonie Van Leeuwenhoek">
        <title>Labilibaculum antarcticum sp. nov., a novel facultative anaerobic, psychrotorelant bacterium isolated from marine sediment of Antarctica.</title>
        <authorList>
            <person name="Watanabe M."/>
            <person name="Kojima H."/>
            <person name="Fukui M."/>
        </authorList>
    </citation>
    <scope>NUCLEOTIDE SEQUENCE [LARGE SCALE GENOMIC DNA]</scope>
    <source>
        <strain evidence="2">SPP2</strain>
    </source>
</reference>
<reference evidence="1 2" key="1">
    <citation type="journal article" date="2018" name="Mar. Genomics">
        <title>Complete genome sequence of Marinifilaceae bacterium strain SPP2, isolated from the Antarctic marine sediment.</title>
        <authorList>
            <person name="Watanabe M."/>
            <person name="Kojima H."/>
            <person name="Fukui M."/>
        </authorList>
    </citation>
    <scope>NUCLEOTIDE SEQUENCE [LARGE SCALE GENOMIC DNA]</scope>
    <source>
        <strain evidence="1 2">SPP2</strain>
    </source>
</reference>
<protein>
    <submittedName>
        <fullName evidence="1">Uncharacterized protein</fullName>
    </submittedName>
</protein>
<sequence length="88" mass="10230">MKRVIKDYKSIGPELIQRLIRTFPDGIYEDDLISVTKPNGDKINVVELRTEDTVYLIKMNQELQARIDSFTGDFEDLDPYSDGYRESP</sequence>
<keyword evidence="2" id="KW-1185">Reference proteome</keyword>
<accession>A0A1Y1CII3</accession>
<dbReference type="EMBL" id="AP018042">
    <property type="protein sequence ID" value="BAX79893.1"/>
    <property type="molecule type" value="Genomic_DNA"/>
</dbReference>
<dbReference type="Proteomes" id="UP000218267">
    <property type="component" value="Chromosome"/>
</dbReference>
<gene>
    <name evidence="1" type="ORF">ALGA_1517</name>
</gene>